<dbReference type="EC" id="3.5.1.91" evidence="3"/>
<dbReference type="AlphaFoldDB" id="A0A0W0U5Y5"/>
<feature type="signal peptide" evidence="1">
    <location>
        <begin position="1"/>
        <end position="24"/>
    </location>
</feature>
<reference evidence="3 5" key="1">
    <citation type="submission" date="2015-11" db="EMBL/GenBank/DDBJ databases">
        <title>Genomic analysis of 38 Legionella species identifies large and diverse effector repertoires.</title>
        <authorList>
            <person name="Burstein D."/>
            <person name="Amaro F."/>
            <person name="Zusman T."/>
            <person name="Lifshitz Z."/>
            <person name="Cohen O."/>
            <person name="Gilbert J.A."/>
            <person name="Pupko T."/>
            <person name="Shuman H.A."/>
            <person name="Segal G."/>
        </authorList>
    </citation>
    <scope>NUCLEOTIDE SEQUENCE [LARGE SCALE GENOMIC DNA]</scope>
    <source>
        <strain evidence="3 5">WO-44C</strain>
    </source>
</reference>
<dbReference type="Proteomes" id="UP000054698">
    <property type="component" value="Unassembled WGS sequence"/>
</dbReference>
<dbReference type="SUPFAM" id="SSF51338">
    <property type="entry name" value="Composite domain of metallo-dependent hydrolases"/>
    <property type="match status" value="1"/>
</dbReference>
<reference evidence="4 6" key="2">
    <citation type="submission" date="2018-06" db="EMBL/GenBank/DDBJ databases">
        <authorList>
            <consortium name="Pathogen Informatics"/>
            <person name="Doyle S."/>
        </authorList>
    </citation>
    <scope>NUCLEOTIDE SEQUENCE [LARGE SCALE GENOMIC DNA]</scope>
    <source>
        <strain evidence="4 6">NCTC12022</strain>
    </source>
</reference>
<dbReference type="Pfam" id="PF07969">
    <property type="entry name" value="Amidohydro_3"/>
    <property type="match status" value="1"/>
</dbReference>
<dbReference type="GO" id="GO:0016810">
    <property type="term" value="F:hydrolase activity, acting on carbon-nitrogen (but not peptide) bonds"/>
    <property type="evidence" value="ECO:0007669"/>
    <property type="project" value="InterPro"/>
</dbReference>
<evidence type="ECO:0000313" key="6">
    <source>
        <dbReference type="Proteomes" id="UP000251942"/>
    </source>
</evidence>
<dbReference type="STRING" id="453.Lfee_0637"/>
<gene>
    <name evidence="3" type="primary">nfdA</name>
    <name evidence="3" type="ORF">Lfee_0637</name>
    <name evidence="4" type="ORF">NCTC12022_03087</name>
</gene>
<dbReference type="Proteomes" id="UP000251942">
    <property type="component" value="Unassembled WGS sequence"/>
</dbReference>
<organism evidence="3 5">
    <name type="scientific">Legionella feeleii</name>
    <dbReference type="NCBI Taxonomy" id="453"/>
    <lineage>
        <taxon>Bacteria</taxon>
        <taxon>Pseudomonadati</taxon>
        <taxon>Pseudomonadota</taxon>
        <taxon>Gammaproteobacteria</taxon>
        <taxon>Legionellales</taxon>
        <taxon>Legionellaceae</taxon>
        <taxon>Legionella</taxon>
    </lineage>
</organism>
<protein>
    <submittedName>
        <fullName evidence="3">N-substituted formamide deformylase</fullName>
        <ecNumber evidence="3">3.5.1.91</ecNumber>
    </submittedName>
</protein>
<dbReference type="Gene3D" id="2.30.40.10">
    <property type="entry name" value="Urease, subunit C, domain 1"/>
    <property type="match status" value="1"/>
</dbReference>
<dbReference type="OrthoDB" id="5734927at2"/>
<dbReference type="PANTHER" id="PTHR22642">
    <property type="entry name" value="IMIDAZOLONEPROPIONASE"/>
    <property type="match status" value="1"/>
</dbReference>
<dbReference type="RefSeq" id="WP_082646559.1">
    <property type="nucleotide sequence ID" value="NZ_CAAAHT010000024.1"/>
</dbReference>
<dbReference type="InterPro" id="IPR013108">
    <property type="entry name" value="Amidohydro_3"/>
</dbReference>
<dbReference type="PROSITE" id="PS51257">
    <property type="entry name" value="PROKAR_LIPOPROTEIN"/>
    <property type="match status" value="1"/>
</dbReference>
<evidence type="ECO:0000256" key="1">
    <source>
        <dbReference type="SAM" id="SignalP"/>
    </source>
</evidence>
<dbReference type="PATRIC" id="fig|453.4.peg.688"/>
<dbReference type="EMBL" id="UASS01000038">
    <property type="protein sequence ID" value="SPX62329.1"/>
    <property type="molecule type" value="Genomic_DNA"/>
</dbReference>
<dbReference type="PANTHER" id="PTHR22642:SF2">
    <property type="entry name" value="PROTEIN LONG AFTER FAR-RED 3"/>
    <property type="match status" value="1"/>
</dbReference>
<dbReference type="InterPro" id="IPR032466">
    <property type="entry name" value="Metal_Hydrolase"/>
</dbReference>
<feature type="chain" id="PRO_5033244618" evidence="1">
    <location>
        <begin position="25"/>
        <end position="574"/>
    </location>
</feature>
<keyword evidence="5" id="KW-1185">Reference proteome</keyword>
<keyword evidence="3" id="KW-0378">Hydrolase</keyword>
<dbReference type="Gene3D" id="3.10.310.70">
    <property type="match status" value="1"/>
</dbReference>
<accession>A0A0W0U5Y5</accession>
<evidence type="ECO:0000313" key="5">
    <source>
        <dbReference type="Proteomes" id="UP000054698"/>
    </source>
</evidence>
<sequence length="574" mass="63677">MMQHMRKIVVAGLAWLTYSCFVFAEVAKDTLCQNASTLFINANFITLNPNQPHATAVAVTNHRIVAVGEQQTLLANCRGKNTQVVDLQGAVVTPGFIDTHSQFLLYGWLTDHAIDLSTTNALEQPDWQPIKTTSAFLAAIKNKLNTNDEWLIINGYDQMRMQGEPLVQAMLDKISTTKPIIVFFSSGHQALLNQAAIKKIPSLADKINQDGVIRNEPLYNLLAILIKEEQVTAGIQTAAKRYSQRGYTTVTEARAQPEWLSSYGQLAQQDDFPVDIIVNPASVPEKQRMDLVYQDKPRLYSGPVTIQVDGAANEYRAFLNQSYLNVNLEWKGPLNYSPRELEAIMMAAGRAKTPVALECDGDAAIDLSLNLTAKVQRFYPDTLFHPIIVNAQFVRQDQLERMRQLGVTVNWFVPHLYYWGEALCQRIPNPNGFFKDTPLASAKRTFGTISAHAHSPTTAPNPLQMMQFMNTREIQNWDSPPTKACIDKFAANEQVELNDALKALTIDAALLYGLEQDKGSLEPGKLADMTILSADPLQSKNLPTIQILGTIVRGVMHLQSSTPPVKGVSEATSP</sequence>
<dbReference type="EMBL" id="LNYB01000018">
    <property type="protein sequence ID" value="KTD03021.1"/>
    <property type="molecule type" value="Genomic_DNA"/>
</dbReference>
<dbReference type="InterPro" id="IPR011059">
    <property type="entry name" value="Metal-dep_hydrolase_composite"/>
</dbReference>
<proteinExistence type="predicted"/>
<evidence type="ECO:0000313" key="3">
    <source>
        <dbReference type="EMBL" id="KTD03021.1"/>
    </source>
</evidence>
<feature type="domain" description="Amidohydrolase 3" evidence="2">
    <location>
        <begin position="83"/>
        <end position="555"/>
    </location>
</feature>
<evidence type="ECO:0000313" key="4">
    <source>
        <dbReference type="EMBL" id="SPX62329.1"/>
    </source>
</evidence>
<name>A0A0W0U5Y5_9GAMM</name>
<dbReference type="SUPFAM" id="SSF51556">
    <property type="entry name" value="Metallo-dependent hydrolases"/>
    <property type="match status" value="1"/>
</dbReference>
<keyword evidence="1" id="KW-0732">Signal</keyword>
<evidence type="ECO:0000259" key="2">
    <source>
        <dbReference type="Pfam" id="PF07969"/>
    </source>
</evidence>
<dbReference type="Gene3D" id="3.20.20.140">
    <property type="entry name" value="Metal-dependent hydrolases"/>
    <property type="match status" value="1"/>
</dbReference>